<name>A0A449BHW9_9MOLU</name>
<keyword evidence="8 9" id="KW-0862">Zinc</keyword>
<feature type="binding site" evidence="9">
    <location>
        <position position="113"/>
    </location>
    <ligand>
        <name>Zn(2+)</name>
        <dbReference type="ChEBI" id="CHEBI:29105"/>
        <note>catalytic</note>
    </ligand>
</feature>
<dbReference type="STRING" id="1408416.GCA_000702765_00152"/>
<reference evidence="10 11" key="1">
    <citation type="submission" date="2019-01" db="EMBL/GenBank/DDBJ databases">
        <authorList>
            <consortium name="Pathogen Informatics"/>
        </authorList>
    </citation>
    <scope>NUCLEOTIDE SEQUENCE [LARGE SCALE GENOMIC DNA]</scope>
    <source>
        <strain evidence="10 11">NCTC10172</strain>
    </source>
</reference>
<dbReference type="GO" id="GO:0005737">
    <property type="term" value="C:cytoplasm"/>
    <property type="evidence" value="ECO:0007669"/>
    <property type="project" value="UniProtKB-SubCell"/>
</dbReference>
<proteinExistence type="inferred from homology"/>
<comment type="subcellular location">
    <subcellularLocation>
        <location evidence="9">Cytoplasm</location>
    </subcellularLocation>
</comment>
<keyword evidence="10" id="KW-0482">Metalloprotease</keyword>
<dbReference type="SUPFAM" id="SSF55486">
    <property type="entry name" value="Metalloproteases ('zincins'), catalytic domain"/>
    <property type="match status" value="1"/>
</dbReference>
<dbReference type="KEGG" id="ahk:NCTC10172_00053"/>
<dbReference type="PANTHER" id="PTHR46986">
    <property type="entry name" value="ENDORIBONUCLEASE YBEY, CHLOROPLASTIC"/>
    <property type="match status" value="1"/>
</dbReference>
<dbReference type="GO" id="GO:0004521">
    <property type="term" value="F:RNA endonuclease activity"/>
    <property type="evidence" value="ECO:0007669"/>
    <property type="project" value="UniProtKB-UniRule"/>
</dbReference>
<dbReference type="GO" id="GO:0004222">
    <property type="term" value="F:metalloendopeptidase activity"/>
    <property type="evidence" value="ECO:0007669"/>
    <property type="project" value="InterPro"/>
</dbReference>
<evidence type="ECO:0000256" key="9">
    <source>
        <dbReference type="HAMAP-Rule" id="MF_00009"/>
    </source>
</evidence>
<keyword evidence="5 9" id="KW-0479">Metal-binding</keyword>
<comment type="function">
    <text evidence="9">Single strand-specific metallo-endoribonuclease involved in late-stage 70S ribosome quality control and in maturation of the 3' terminus of the 16S rRNA.</text>
</comment>
<comment type="similarity">
    <text evidence="1 9">Belongs to the endoribonuclease YbeY family.</text>
</comment>
<dbReference type="HAMAP" id="MF_00009">
    <property type="entry name" value="Endoribonucl_YbeY"/>
    <property type="match status" value="1"/>
</dbReference>
<keyword evidence="2 9" id="KW-0690">Ribosome biogenesis</keyword>
<evidence type="ECO:0000256" key="5">
    <source>
        <dbReference type="ARBA" id="ARBA00022723"/>
    </source>
</evidence>
<sequence length="147" mass="17351">MKVEFHNQTEENVTKVKTLIRGIFKTIEADKNMQVIFVSPDTIQEINRTYRDKDKVTDVISFPNDDEMDDSFGDIFICLDRAREQASEYGHSFEREVGFLSVHGYLHLIGYDHQTKEEEIEMFTKQEEILAKANLKREVVKWIFKKL</sequence>
<dbReference type="InterPro" id="IPR020549">
    <property type="entry name" value="YbeY_CS"/>
</dbReference>
<protein>
    <recommendedName>
        <fullName evidence="9">Endoribonuclease YbeY</fullName>
        <ecNumber evidence="9">3.1.-.-</ecNumber>
    </recommendedName>
</protein>
<accession>A0A449BHW9</accession>
<evidence type="ECO:0000256" key="8">
    <source>
        <dbReference type="ARBA" id="ARBA00022833"/>
    </source>
</evidence>
<evidence type="ECO:0000256" key="4">
    <source>
        <dbReference type="ARBA" id="ARBA00022722"/>
    </source>
</evidence>
<dbReference type="GO" id="GO:0006508">
    <property type="term" value="P:proteolysis"/>
    <property type="evidence" value="ECO:0007669"/>
    <property type="project" value="UniProtKB-KW"/>
</dbReference>
<dbReference type="InterPro" id="IPR002036">
    <property type="entry name" value="YbeY"/>
</dbReference>
<dbReference type="AlphaFoldDB" id="A0A449BHW9"/>
<evidence type="ECO:0000256" key="3">
    <source>
        <dbReference type="ARBA" id="ARBA00022552"/>
    </source>
</evidence>
<dbReference type="PROSITE" id="PS01306">
    <property type="entry name" value="UPF0054"/>
    <property type="match status" value="1"/>
</dbReference>
<evidence type="ECO:0000256" key="1">
    <source>
        <dbReference type="ARBA" id="ARBA00010875"/>
    </source>
</evidence>
<dbReference type="EMBL" id="LR215050">
    <property type="protein sequence ID" value="VEU82048.1"/>
    <property type="molecule type" value="Genomic_DNA"/>
</dbReference>
<dbReference type="GO" id="GO:0008270">
    <property type="term" value="F:zinc ion binding"/>
    <property type="evidence" value="ECO:0007669"/>
    <property type="project" value="UniProtKB-UniRule"/>
</dbReference>
<dbReference type="Pfam" id="PF02130">
    <property type="entry name" value="YbeY"/>
    <property type="match status" value="1"/>
</dbReference>
<evidence type="ECO:0000256" key="6">
    <source>
        <dbReference type="ARBA" id="ARBA00022759"/>
    </source>
</evidence>
<keyword evidence="10" id="KW-0645">Protease</keyword>
<dbReference type="Gene3D" id="3.40.390.30">
    <property type="entry name" value="Metalloproteases ('zincins'), catalytic domain"/>
    <property type="match status" value="1"/>
</dbReference>
<evidence type="ECO:0000313" key="11">
    <source>
        <dbReference type="Proteomes" id="UP000290909"/>
    </source>
</evidence>
<keyword evidence="3 9" id="KW-0698">rRNA processing</keyword>
<dbReference type="Proteomes" id="UP000290909">
    <property type="component" value="Chromosome"/>
</dbReference>
<gene>
    <name evidence="9" type="primary">ybeY</name>
    <name evidence="10" type="ORF">NCTC10172_00053</name>
</gene>
<dbReference type="NCBIfam" id="TIGR00043">
    <property type="entry name" value="rRNA maturation RNase YbeY"/>
    <property type="match status" value="1"/>
</dbReference>
<comment type="cofactor">
    <cofactor evidence="9">
        <name>Zn(2+)</name>
        <dbReference type="ChEBI" id="CHEBI:29105"/>
    </cofactor>
    <text evidence="9">Binds 1 zinc ion.</text>
</comment>
<dbReference type="EC" id="3.1.-.-" evidence="9"/>
<organism evidence="10 11">
    <name type="scientific">Acholeplasma hippikon</name>
    <dbReference type="NCBI Taxonomy" id="264636"/>
    <lineage>
        <taxon>Bacteria</taxon>
        <taxon>Bacillati</taxon>
        <taxon>Mycoplasmatota</taxon>
        <taxon>Mollicutes</taxon>
        <taxon>Acholeplasmatales</taxon>
        <taxon>Acholeplasmataceae</taxon>
        <taxon>Acholeplasma</taxon>
    </lineage>
</organism>
<keyword evidence="4 9" id="KW-0540">Nuclease</keyword>
<dbReference type="PANTHER" id="PTHR46986:SF1">
    <property type="entry name" value="ENDORIBONUCLEASE YBEY, CHLOROPLASTIC"/>
    <property type="match status" value="1"/>
</dbReference>
<keyword evidence="7 9" id="KW-0378">Hydrolase</keyword>
<feature type="binding site" evidence="9">
    <location>
        <position position="107"/>
    </location>
    <ligand>
        <name>Zn(2+)</name>
        <dbReference type="ChEBI" id="CHEBI:29105"/>
        <note>catalytic</note>
    </ligand>
</feature>
<keyword evidence="9" id="KW-0963">Cytoplasm</keyword>
<dbReference type="GO" id="GO:0006364">
    <property type="term" value="P:rRNA processing"/>
    <property type="evidence" value="ECO:0007669"/>
    <property type="project" value="UniProtKB-UniRule"/>
</dbReference>
<dbReference type="InterPro" id="IPR023091">
    <property type="entry name" value="MetalPrtase_cat_dom_sf_prd"/>
</dbReference>
<feature type="binding site" evidence="9">
    <location>
        <position position="103"/>
    </location>
    <ligand>
        <name>Zn(2+)</name>
        <dbReference type="ChEBI" id="CHEBI:29105"/>
        <note>catalytic</note>
    </ligand>
</feature>
<evidence type="ECO:0000313" key="10">
    <source>
        <dbReference type="EMBL" id="VEU82048.1"/>
    </source>
</evidence>
<evidence type="ECO:0000256" key="2">
    <source>
        <dbReference type="ARBA" id="ARBA00022517"/>
    </source>
</evidence>
<evidence type="ECO:0000256" key="7">
    <source>
        <dbReference type="ARBA" id="ARBA00022801"/>
    </source>
</evidence>
<keyword evidence="11" id="KW-1185">Reference proteome</keyword>
<keyword evidence="6 9" id="KW-0255">Endonuclease</keyword>